<dbReference type="FunCoup" id="K3XBA1">
    <property type="interactions" value="17"/>
</dbReference>
<dbReference type="EnsemblProtists" id="PYU1_T014500">
    <property type="protein sequence ID" value="PYU1_T014500"/>
    <property type="gene ID" value="PYU1_G014469"/>
</dbReference>
<organism evidence="10 11">
    <name type="scientific">Globisporangium ultimum (strain ATCC 200006 / CBS 805.95 / DAOM BR144)</name>
    <name type="common">Pythium ultimum</name>
    <dbReference type="NCBI Taxonomy" id="431595"/>
    <lineage>
        <taxon>Eukaryota</taxon>
        <taxon>Sar</taxon>
        <taxon>Stramenopiles</taxon>
        <taxon>Oomycota</taxon>
        <taxon>Peronosporomycetes</taxon>
        <taxon>Pythiales</taxon>
        <taxon>Pythiaceae</taxon>
        <taxon>Globisporangium</taxon>
    </lineage>
</organism>
<evidence type="ECO:0000256" key="8">
    <source>
        <dbReference type="SAM" id="MobiDB-lite"/>
    </source>
</evidence>
<feature type="domain" description="AMP-dependent synthetase/ligase" evidence="9">
    <location>
        <begin position="81"/>
        <end position="481"/>
    </location>
</feature>
<evidence type="ECO:0000256" key="4">
    <source>
        <dbReference type="ARBA" id="ARBA00022832"/>
    </source>
</evidence>
<dbReference type="PANTHER" id="PTHR43272:SF33">
    <property type="entry name" value="AMP-BINDING DOMAIN-CONTAINING PROTEIN-RELATED"/>
    <property type="match status" value="1"/>
</dbReference>
<evidence type="ECO:0000256" key="1">
    <source>
        <dbReference type="ARBA" id="ARBA00006432"/>
    </source>
</evidence>
<evidence type="ECO:0000256" key="5">
    <source>
        <dbReference type="ARBA" id="ARBA00022840"/>
    </source>
</evidence>
<comment type="catalytic activity">
    <reaction evidence="7">
        <text>a long-chain fatty acid + ATP + CoA = a long-chain fatty acyl-CoA + AMP + diphosphate</text>
        <dbReference type="Rhea" id="RHEA:15421"/>
        <dbReference type="ChEBI" id="CHEBI:30616"/>
        <dbReference type="ChEBI" id="CHEBI:33019"/>
        <dbReference type="ChEBI" id="CHEBI:57287"/>
        <dbReference type="ChEBI" id="CHEBI:57560"/>
        <dbReference type="ChEBI" id="CHEBI:83139"/>
        <dbReference type="ChEBI" id="CHEBI:456215"/>
        <dbReference type="EC" id="6.2.1.3"/>
    </reaction>
</comment>
<keyword evidence="2 7" id="KW-0436">Ligase</keyword>
<comment type="function">
    <text evidence="7">Catalyzes the conversion of long-chain fatty acids to their active form acyl-CoAs for both synthesis of cellular lipids, and degradation via beta-oxidation.</text>
</comment>
<accession>K3XBA1</accession>
<dbReference type="Gene3D" id="3.40.50.12780">
    <property type="entry name" value="N-terminal domain of ligase-like"/>
    <property type="match status" value="1"/>
</dbReference>
<dbReference type="GO" id="GO:0016020">
    <property type="term" value="C:membrane"/>
    <property type="evidence" value="ECO:0007669"/>
    <property type="project" value="TreeGrafter"/>
</dbReference>
<dbReference type="InterPro" id="IPR000873">
    <property type="entry name" value="AMP-dep_synth/lig_dom"/>
</dbReference>
<dbReference type="InterPro" id="IPR020845">
    <property type="entry name" value="AMP-binding_CS"/>
</dbReference>
<keyword evidence="4 7" id="KW-0276">Fatty acid metabolism</keyword>
<dbReference type="GO" id="GO:0005524">
    <property type="term" value="F:ATP binding"/>
    <property type="evidence" value="ECO:0007669"/>
    <property type="project" value="UniProtKB-KW"/>
</dbReference>
<keyword evidence="7" id="KW-0443">Lipid metabolism</keyword>
<dbReference type="GO" id="GO:0004467">
    <property type="term" value="F:long-chain fatty acid-CoA ligase activity"/>
    <property type="evidence" value="ECO:0007669"/>
    <property type="project" value="UniProtKB-EC"/>
</dbReference>
<dbReference type="eggNOG" id="KOG1256">
    <property type="taxonomic scope" value="Eukaryota"/>
</dbReference>
<dbReference type="InParanoid" id="K3XBA1"/>
<feature type="compositionally biased region" description="Polar residues" evidence="8">
    <location>
        <begin position="1"/>
        <end position="13"/>
    </location>
</feature>
<name>K3XBA1_GLOUD</name>
<reference evidence="10" key="3">
    <citation type="submission" date="2015-02" db="UniProtKB">
        <authorList>
            <consortium name="EnsemblProtists"/>
        </authorList>
    </citation>
    <scope>IDENTIFICATION</scope>
    <source>
        <strain evidence="10">DAOM BR144</strain>
    </source>
</reference>
<dbReference type="EMBL" id="GL376575">
    <property type="status" value="NOT_ANNOTATED_CDS"/>
    <property type="molecule type" value="Genomic_DNA"/>
</dbReference>
<sequence>MDCSRVSTATGVSTKELPGTATETRGAVRMFNTNDPNHDGDNYDKEATLYTALMHRKKIDPNGTGKLFGTRKLDPVTGQRGDYEWVTFGEFLNDVDALSSGMSADIKIARTDIVGLFSKNRYEWTLVEHSCNRMTYTIVPLYDTLGPTAVPFIMNHTEMKVVFCAKDQFKTLMSCIHECPHIRTVVQFEEIDDEERKLASEYNVDLKTLAELMAFGKANPVPADPPTGQDLSTICYTSGTTGNPKGAMLTHNNVASSVEMFSVTQLLPTDVHISYLPLAHVYERVNLTILIAYGCQIGFYQGEVSKLMEDIALLKPTMFQSVPRVLNRVYDKITQGVKEAGGAKQYLFEKALASKLHRLQTQGIYTHGFWDYLVFDKLKALLGGRVRMVITGSAPMTKEVKEFLAVVLGCPVAEGYGLTEATAGMACATETMISGNDVGAPLYHIQIRLEDVPDMNYTSKDKPLPRGEVLVRGPSVFKGYYKQPELTAQVLSEDGWLHTGDIGCWNADGTLRIIDRKKNIFKLSQGEYVAPEKVEGIYLKSAFVGESYVIGFVVPDPDIVAKWAAQQGLTGEDASMAKLCAGDELKKVIMADMAEYAKANKLFRFEQIQKLHLHPKPFAENDLITPTFKLKRPQMVKFFEKEIHEMYHGPPAF</sequence>
<comment type="similarity">
    <text evidence="1 7">Belongs to the ATP-dependent AMP-binding enzyme family.</text>
</comment>
<dbReference type="PROSITE" id="PS00455">
    <property type="entry name" value="AMP_BINDING"/>
    <property type="match status" value="1"/>
</dbReference>
<dbReference type="EC" id="6.2.1.3" evidence="6 7"/>
<dbReference type="PANTHER" id="PTHR43272">
    <property type="entry name" value="LONG-CHAIN-FATTY-ACID--COA LIGASE"/>
    <property type="match status" value="1"/>
</dbReference>
<feature type="region of interest" description="Disordered" evidence="8">
    <location>
        <begin position="1"/>
        <end position="24"/>
    </location>
</feature>
<keyword evidence="5 7" id="KW-0067">ATP-binding</keyword>
<evidence type="ECO:0000256" key="7">
    <source>
        <dbReference type="RuleBase" id="RU369030"/>
    </source>
</evidence>
<evidence type="ECO:0000313" key="10">
    <source>
        <dbReference type="EnsemblProtists" id="PYU1_T014500"/>
    </source>
</evidence>
<keyword evidence="3 7" id="KW-0547">Nucleotide-binding</keyword>
<dbReference type="STRING" id="431595.K3XBA1"/>
<dbReference type="HOGENOM" id="CLU_000022_45_4_1"/>
<reference evidence="11" key="1">
    <citation type="journal article" date="2010" name="Genome Biol.">
        <title>Genome sequence of the necrotrophic plant pathogen Pythium ultimum reveals original pathogenicity mechanisms and effector repertoire.</title>
        <authorList>
            <person name="Levesque C.A."/>
            <person name="Brouwer H."/>
            <person name="Cano L."/>
            <person name="Hamilton J.P."/>
            <person name="Holt C."/>
            <person name="Huitema E."/>
            <person name="Raffaele S."/>
            <person name="Robideau G.P."/>
            <person name="Thines M."/>
            <person name="Win J."/>
            <person name="Zerillo M.M."/>
            <person name="Beakes G.W."/>
            <person name="Boore J.L."/>
            <person name="Busam D."/>
            <person name="Dumas B."/>
            <person name="Ferriera S."/>
            <person name="Fuerstenberg S.I."/>
            <person name="Gachon C.M."/>
            <person name="Gaulin E."/>
            <person name="Govers F."/>
            <person name="Grenville-Briggs L."/>
            <person name="Horner N."/>
            <person name="Hostetler J."/>
            <person name="Jiang R.H."/>
            <person name="Johnson J."/>
            <person name="Krajaejun T."/>
            <person name="Lin H."/>
            <person name="Meijer H.J."/>
            <person name="Moore B."/>
            <person name="Morris P."/>
            <person name="Phuntmart V."/>
            <person name="Puiu D."/>
            <person name="Shetty J."/>
            <person name="Stajich J.E."/>
            <person name="Tripathy S."/>
            <person name="Wawra S."/>
            <person name="van West P."/>
            <person name="Whitty B.R."/>
            <person name="Coutinho P.M."/>
            <person name="Henrissat B."/>
            <person name="Martin F."/>
            <person name="Thomas P.D."/>
            <person name="Tyler B.M."/>
            <person name="De Vries R.P."/>
            <person name="Kamoun S."/>
            <person name="Yandell M."/>
            <person name="Tisserat N."/>
            <person name="Buell C.R."/>
        </authorList>
    </citation>
    <scope>NUCLEOTIDE SEQUENCE</scope>
    <source>
        <strain evidence="11">DAOM:BR144</strain>
    </source>
</reference>
<evidence type="ECO:0000256" key="2">
    <source>
        <dbReference type="ARBA" id="ARBA00022598"/>
    </source>
</evidence>
<proteinExistence type="inferred from homology"/>
<dbReference type="SUPFAM" id="SSF56801">
    <property type="entry name" value="Acetyl-CoA synthetase-like"/>
    <property type="match status" value="1"/>
</dbReference>
<keyword evidence="11" id="KW-1185">Reference proteome</keyword>
<dbReference type="Proteomes" id="UP000019132">
    <property type="component" value="Unassembled WGS sequence"/>
</dbReference>
<dbReference type="InterPro" id="IPR042099">
    <property type="entry name" value="ANL_N_sf"/>
</dbReference>
<dbReference type="Pfam" id="PF00501">
    <property type="entry name" value="AMP-binding"/>
    <property type="match status" value="1"/>
</dbReference>
<evidence type="ECO:0000256" key="3">
    <source>
        <dbReference type="ARBA" id="ARBA00022741"/>
    </source>
</evidence>
<dbReference type="CDD" id="cd05927">
    <property type="entry name" value="LC-FACS_euk"/>
    <property type="match status" value="1"/>
</dbReference>
<dbReference type="VEuPathDB" id="FungiDB:PYU1_G014469"/>
<reference evidence="11" key="2">
    <citation type="submission" date="2010-04" db="EMBL/GenBank/DDBJ databases">
        <authorList>
            <person name="Buell R."/>
            <person name="Hamilton J."/>
            <person name="Hostetler J."/>
        </authorList>
    </citation>
    <scope>NUCLEOTIDE SEQUENCE [LARGE SCALE GENOMIC DNA]</scope>
    <source>
        <strain evidence="11">DAOM:BR144</strain>
    </source>
</reference>
<evidence type="ECO:0000313" key="11">
    <source>
        <dbReference type="Proteomes" id="UP000019132"/>
    </source>
</evidence>
<dbReference type="AlphaFoldDB" id="K3XBA1"/>
<dbReference type="GO" id="GO:0005783">
    <property type="term" value="C:endoplasmic reticulum"/>
    <property type="evidence" value="ECO:0007669"/>
    <property type="project" value="TreeGrafter"/>
</dbReference>
<dbReference type="InterPro" id="IPR045311">
    <property type="entry name" value="LC-FACS_euk"/>
</dbReference>
<evidence type="ECO:0000259" key="9">
    <source>
        <dbReference type="Pfam" id="PF00501"/>
    </source>
</evidence>
<protein>
    <recommendedName>
        <fullName evidence="6 7">Long-chain-fatty-acid--CoA ligase</fullName>
        <ecNumber evidence="6 7">6.2.1.3</ecNumber>
    </recommendedName>
</protein>
<dbReference type="OMA" id="KCPIVEH"/>
<evidence type="ECO:0000256" key="6">
    <source>
        <dbReference type="ARBA" id="ARBA00026121"/>
    </source>
</evidence>